<keyword evidence="1" id="KW-1133">Transmembrane helix</keyword>
<evidence type="ECO:0000313" key="4">
    <source>
        <dbReference type="Proteomes" id="UP000076552"/>
    </source>
</evidence>
<keyword evidence="1" id="KW-0812">Transmembrane</keyword>
<reference evidence="3 4" key="1">
    <citation type="submission" date="2015-06" db="EMBL/GenBank/DDBJ databases">
        <title>Survival trade-offs in plant roots during colonization by closely related pathogenic and mutualistic fungi.</title>
        <authorList>
            <person name="Hacquard S."/>
            <person name="Kracher B."/>
            <person name="Hiruma K."/>
            <person name="Weinman A."/>
            <person name="Muench P."/>
            <person name="Garrido Oter R."/>
            <person name="Ver Loren van Themaat E."/>
            <person name="Dallerey J.-F."/>
            <person name="Damm U."/>
            <person name="Henrissat B."/>
            <person name="Lespinet O."/>
            <person name="Thon M."/>
            <person name="Kemen E."/>
            <person name="McHardy A.C."/>
            <person name="Schulze-Lefert P."/>
            <person name="O'Connell R.J."/>
        </authorList>
    </citation>
    <scope>NUCLEOTIDE SEQUENCE [LARGE SCALE GENOMIC DNA]</scope>
    <source>
        <strain evidence="3 4">0861</strain>
    </source>
</reference>
<gene>
    <name evidence="3" type="ORF">CT0861_09967</name>
</gene>
<feature type="chain" id="PRO_5007877664" evidence="2">
    <location>
        <begin position="19"/>
        <end position="73"/>
    </location>
</feature>
<feature type="transmembrane region" description="Helical" evidence="1">
    <location>
        <begin position="52"/>
        <end position="72"/>
    </location>
</feature>
<feature type="signal peptide" evidence="2">
    <location>
        <begin position="1"/>
        <end position="18"/>
    </location>
</feature>
<organism evidence="3 4">
    <name type="scientific">Colletotrichum tofieldiae</name>
    <dbReference type="NCBI Taxonomy" id="708197"/>
    <lineage>
        <taxon>Eukaryota</taxon>
        <taxon>Fungi</taxon>
        <taxon>Dikarya</taxon>
        <taxon>Ascomycota</taxon>
        <taxon>Pezizomycotina</taxon>
        <taxon>Sordariomycetes</taxon>
        <taxon>Hypocreomycetidae</taxon>
        <taxon>Glomerellales</taxon>
        <taxon>Glomerellaceae</taxon>
        <taxon>Colletotrichum</taxon>
        <taxon>Colletotrichum spaethianum species complex</taxon>
    </lineage>
</organism>
<sequence length="73" mass="7973">MNLLNCGLTFILLDLATTVNNGNSNFTINGNIIYFLLTKLKRVTCSMLALEVYGIVASINIAYAILLTLAMVM</sequence>
<keyword evidence="4" id="KW-1185">Reference proteome</keyword>
<keyword evidence="1" id="KW-0472">Membrane</keyword>
<evidence type="ECO:0000313" key="3">
    <source>
        <dbReference type="EMBL" id="KZL65385.1"/>
    </source>
</evidence>
<dbReference type="EMBL" id="LFIV01000223">
    <property type="protein sequence ID" value="KZL65385.1"/>
    <property type="molecule type" value="Genomic_DNA"/>
</dbReference>
<dbReference type="AlphaFoldDB" id="A0A166N777"/>
<evidence type="ECO:0000256" key="1">
    <source>
        <dbReference type="SAM" id="Phobius"/>
    </source>
</evidence>
<comment type="caution">
    <text evidence="3">The sequence shown here is derived from an EMBL/GenBank/DDBJ whole genome shotgun (WGS) entry which is preliminary data.</text>
</comment>
<proteinExistence type="predicted"/>
<keyword evidence="2" id="KW-0732">Signal</keyword>
<accession>A0A166N777</accession>
<name>A0A166N777_9PEZI</name>
<dbReference type="Proteomes" id="UP000076552">
    <property type="component" value="Unassembled WGS sequence"/>
</dbReference>
<protein>
    <submittedName>
        <fullName evidence="3">Uncharacterized protein</fullName>
    </submittedName>
</protein>
<evidence type="ECO:0000256" key="2">
    <source>
        <dbReference type="SAM" id="SignalP"/>
    </source>
</evidence>